<evidence type="ECO:0000313" key="2">
    <source>
        <dbReference type="Proteomes" id="UP000239757"/>
    </source>
</evidence>
<dbReference type="AlphaFoldDB" id="A0A2P5WC19"/>
<dbReference type="OrthoDB" id="1741277at2759"/>
<accession>A0A2P5WC19</accession>
<evidence type="ECO:0008006" key="3">
    <source>
        <dbReference type="Google" id="ProtNLM"/>
    </source>
</evidence>
<reference evidence="1 2" key="1">
    <citation type="submission" date="2015-01" db="EMBL/GenBank/DDBJ databases">
        <title>Genome of allotetraploid Gossypium barbadense reveals genomic plasticity and fiber elongation in cotton evolution.</title>
        <authorList>
            <person name="Chen X."/>
            <person name="Liu X."/>
            <person name="Zhao B."/>
            <person name="Zheng H."/>
            <person name="Hu Y."/>
            <person name="Lu G."/>
            <person name="Yang C."/>
            <person name="Chen J."/>
            <person name="Shan C."/>
            <person name="Zhang L."/>
            <person name="Zhou Y."/>
            <person name="Wang L."/>
            <person name="Guo W."/>
            <person name="Bai Y."/>
            <person name="Ruan J."/>
            <person name="Shangguan X."/>
            <person name="Mao Y."/>
            <person name="Jiang J."/>
            <person name="Zhu Y."/>
            <person name="Lei J."/>
            <person name="Kang H."/>
            <person name="Chen S."/>
            <person name="He X."/>
            <person name="Wang R."/>
            <person name="Wang Y."/>
            <person name="Chen J."/>
            <person name="Wang L."/>
            <person name="Yu S."/>
            <person name="Wang B."/>
            <person name="Wei J."/>
            <person name="Song S."/>
            <person name="Lu X."/>
            <person name="Gao Z."/>
            <person name="Gu W."/>
            <person name="Deng X."/>
            <person name="Ma D."/>
            <person name="Wang S."/>
            <person name="Liang W."/>
            <person name="Fang L."/>
            <person name="Cai C."/>
            <person name="Zhu X."/>
            <person name="Zhou B."/>
            <person name="Zhang Y."/>
            <person name="Chen Z."/>
            <person name="Xu S."/>
            <person name="Zhu R."/>
            <person name="Wang S."/>
            <person name="Zhang T."/>
            <person name="Zhao G."/>
        </authorList>
    </citation>
    <scope>NUCLEOTIDE SEQUENCE [LARGE SCALE GENOMIC DNA]</scope>
    <source>
        <strain evidence="2">cv. Xinhai21</strain>
        <tissue evidence="1">Leaf</tissue>
    </source>
</reference>
<evidence type="ECO:0000313" key="1">
    <source>
        <dbReference type="EMBL" id="PPR88641.1"/>
    </source>
</evidence>
<organism evidence="1 2">
    <name type="scientific">Gossypium barbadense</name>
    <name type="common">Sea Island cotton</name>
    <name type="synonym">Hibiscus barbadensis</name>
    <dbReference type="NCBI Taxonomy" id="3634"/>
    <lineage>
        <taxon>Eukaryota</taxon>
        <taxon>Viridiplantae</taxon>
        <taxon>Streptophyta</taxon>
        <taxon>Embryophyta</taxon>
        <taxon>Tracheophyta</taxon>
        <taxon>Spermatophyta</taxon>
        <taxon>Magnoliopsida</taxon>
        <taxon>eudicotyledons</taxon>
        <taxon>Gunneridae</taxon>
        <taxon>Pentapetalae</taxon>
        <taxon>rosids</taxon>
        <taxon>malvids</taxon>
        <taxon>Malvales</taxon>
        <taxon>Malvaceae</taxon>
        <taxon>Malvoideae</taxon>
        <taxon>Gossypium</taxon>
    </lineage>
</organism>
<protein>
    <recommendedName>
        <fullName evidence="3">RNase H type-1 domain-containing protein</fullName>
    </recommendedName>
</protein>
<dbReference type="EMBL" id="KZ668212">
    <property type="protein sequence ID" value="PPR88641.1"/>
    <property type="molecule type" value="Genomic_DNA"/>
</dbReference>
<dbReference type="Proteomes" id="UP000239757">
    <property type="component" value="Unassembled WGS sequence"/>
</dbReference>
<proteinExistence type="predicted"/>
<gene>
    <name evidence="1" type="ORF">GOBAR_AA32041</name>
</gene>
<sequence length="137" mass="15314">MVRDIMVGQDKDVRPNNASLVGMGSSSQSVNVKNTNFPRPSHKVVKVIDYAMKDQLSPSRRSGVCKFVKWENRKMGGTKLTPMVHVKVMMLQLQQVGDIGRCSIVEPKLWDALDGLKLAWDIGLRHIILEIDSLIAT</sequence>
<name>A0A2P5WC19_GOSBA</name>